<accession>A0A4S8LX54</accession>
<dbReference type="OrthoDB" id="47007at2759"/>
<dbReference type="CDD" id="cd05233">
    <property type="entry name" value="SDR_c"/>
    <property type="match status" value="1"/>
</dbReference>
<comment type="similarity">
    <text evidence="1 3">Belongs to the short-chain dehydrogenases/reductases (SDR) family.</text>
</comment>
<feature type="non-terminal residue" evidence="4">
    <location>
        <position position="1"/>
    </location>
</feature>
<dbReference type="Gene3D" id="3.40.50.720">
    <property type="entry name" value="NAD(P)-binding Rossmann-like Domain"/>
    <property type="match status" value="1"/>
</dbReference>
<dbReference type="Proteomes" id="UP000297245">
    <property type="component" value="Unassembled WGS sequence"/>
</dbReference>
<dbReference type="PANTHER" id="PTHR42760:SF133">
    <property type="entry name" value="3-OXOACYL-[ACYL-CARRIER-PROTEIN] REDUCTASE"/>
    <property type="match status" value="1"/>
</dbReference>
<reference evidence="4 5" key="1">
    <citation type="journal article" date="2019" name="Nat. Ecol. Evol.">
        <title>Megaphylogeny resolves global patterns of mushroom evolution.</title>
        <authorList>
            <person name="Varga T."/>
            <person name="Krizsan K."/>
            <person name="Foldi C."/>
            <person name="Dima B."/>
            <person name="Sanchez-Garcia M."/>
            <person name="Sanchez-Ramirez S."/>
            <person name="Szollosi G.J."/>
            <person name="Szarkandi J.G."/>
            <person name="Papp V."/>
            <person name="Albert L."/>
            <person name="Andreopoulos W."/>
            <person name="Angelini C."/>
            <person name="Antonin V."/>
            <person name="Barry K.W."/>
            <person name="Bougher N.L."/>
            <person name="Buchanan P."/>
            <person name="Buyck B."/>
            <person name="Bense V."/>
            <person name="Catcheside P."/>
            <person name="Chovatia M."/>
            <person name="Cooper J."/>
            <person name="Damon W."/>
            <person name="Desjardin D."/>
            <person name="Finy P."/>
            <person name="Geml J."/>
            <person name="Haridas S."/>
            <person name="Hughes K."/>
            <person name="Justo A."/>
            <person name="Karasinski D."/>
            <person name="Kautmanova I."/>
            <person name="Kiss B."/>
            <person name="Kocsube S."/>
            <person name="Kotiranta H."/>
            <person name="LaButti K.M."/>
            <person name="Lechner B.E."/>
            <person name="Liimatainen K."/>
            <person name="Lipzen A."/>
            <person name="Lukacs Z."/>
            <person name="Mihaltcheva S."/>
            <person name="Morgado L.N."/>
            <person name="Niskanen T."/>
            <person name="Noordeloos M.E."/>
            <person name="Ohm R.A."/>
            <person name="Ortiz-Santana B."/>
            <person name="Ovrebo C."/>
            <person name="Racz N."/>
            <person name="Riley R."/>
            <person name="Savchenko A."/>
            <person name="Shiryaev A."/>
            <person name="Soop K."/>
            <person name="Spirin V."/>
            <person name="Szebenyi C."/>
            <person name="Tomsovsky M."/>
            <person name="Tulloss R.E."/>
            <person name="Uehling J."/>
            <person name="Grigoriev I.V."/>
            <person name="Vagvolgyi C."/>
            <person name="Papp T."/>
            <person name="Martin F.M."/>
            <person name="Miettinen O."/>
            <person name="Hibbett D.S."/>
            <person name="Nagy L.G."/>
        </authorList>
    </citation>
    <scope>NUCLEOTIDE SEQUENCE [LARGE SCALE GENOMIC DNA]</scope>
    <source>
        <strain evidence="4 5">CBS 962.96</strain>
    </source>
</reference>
<dbReference type="PRINTS" id="PR00080">
    <property type="entry name" value="SDRFAMILY"/>
</dbReference>
<dbReference type="InterPro" id="IPR002347">
    <property type="entry name" value="SDR_fam"/>
</dbReference>
<evidence type="ECO:0000313" key="4">
    <source>
        <dbReference type="EMBL" id="THU94227.1"/>
    </source>
</evidence>
<evidence type="ECO:0000256" key="2">
    <source>
        <dbReference type="ARBA" id="ARBA00023002"/>
    </source>
</evidence>
<name>A0A4S8LX54_DENBC</name>
<dbReference type="EMBL" id="ML179229">
    <property type="protein sequence ID" value="THU94227.1"/>
    <property type="molecule type" value="Genomic_DNA"/>
</dbReference>
<dbReference type="PANTHER" id="PTHR42760">
    <property type="entry name" value="SHORT-CHAIN DEHYDROGENASES/REDUCTASES FAMILY MEMBER"/>
    <property type="match status" value="1"/>
</dbReference>
<proteinExistence type="inferred from homology"/>
<sequence length="254" mass="26868">QIAIITGASSGIGLATVQAFLSSNWLVFGVDISPSPPSITSSPNKFHFLQTNLTQPSAPNLIVSTCQSTFNNPRIDALINVAGILDKNAGVDNLQDDDWDRVIAVNLTAPVRLMRAVVNVMKQQDSGGCIVNVSSKAGMSGAVAGVAYTASKHGLIGATKNTAWLYKEEGIRCNAICPGAVATNIGSNIDRTKWDMYATEKFKSVQNTHWDPTSSPDKIQDASQPADVILFLVSDAARGVNGAIVPVDNAWSVI</sequence>
<gene>
    <name evidence="4" type="ORF">K435DRAFT_668779</name>
</gene>
<dbReference type="InterPro" id="IPR036291">
    <property type="entry name" value="NAD(P)-bd_dom_sf"/>
</dbReference>
<evidence type="ECO:0000256" key="1">
    <source>
        <dbReference type="ARBA" id="ARBA00006484"/>
    </source>
</evidence>
<dbReference type="FunFam" id="3.40.50.720:FF:000084">
    <property type="entry name" value="Short-chain dehydrogenase reductase"/>
    <property type="match status" value="1"/>
</dbReference>
<dbReference type="Pfam" id="PF00106">
    <property type="entry name" value="adh_short"/>
    <property type="match status" value="1"/>
</dbReference>
<organism evidence="4 5">
    <name type="scientific">Dendrothele bispora (strain CBS 962.96)</name>
    <dbReference type="NCBI Taxonomy" id="1314807"/>
    <lineage>
        <taxon>Eukaryota</taxon>
        <taxon>Fungi</taxon>
        <taxon>Dikarya</taxon>
        <taxon>Basidiomycota</taxon>
        <taxon>Agaricomycotina</taxon>
        <taxon>Agaricomycetes</taxon>
        <taxon>Agaricomycetidae</taxon>
        <taxon>Agaricales</taxon>
        <taxon>Agaricales incertae sedis</taxon>
        <taxon>Dendrothele</taxon>
    </lineage>
</organism>
<dbReference type="AlphaFoldDB" id="A0A4S8LX54"/>
<evidence type="ECO:0000313" key="5">
    <source>
        <dbReference type="Proteomes" id="UP000297245"/>
    </source>
</evidence>
<dbReference type="GO" id="GO:0016616">
    <property type="term" value="F:oxidoreductase activity, acting on the CH-OH group of donors, NAD or NADP as acceptor"/>
    <property type="evidence" value="ECO:0007669"/>
    <property type="project" value="TreeGrafter"/>
</dbReference>
<dbReference type="SUPFAM" id="SSF51735">
    <property type="entry name" value="NAD(P)-binding Rossmann-fold domains"/>
    <property type="match status" value="1"/>
</dbReference>
<protein>
    <submittedName>
        <fullName evidence="4">NAD(P)-binding protein</fullName>
    </submittedName>
</protein>
<keyword evidence="5" id="KW-1185">Reference proteome</keyword>
<keyword evidence="2" id="KW-0560">Oxidoreductase</keyword>
<dbReference type="PRINTS" id="PR00081">
    <property type="entry name" value="GDHRDH"/>
</dbReference>
<evidence type="ECO:0000256" key="3">
    <source>
        <dbReference type="RuleBase" id="RU000363"/>
    </source>
</evidence>